<keyword evidence="2" id="KW-1185">Reference proteome</keyword>
<evidence type="ECO:0000313" key="2">
    <source>
        <dbReference type="Proteomes" id="UP000655523"/>
    </source>
</evidence>
<dbReference type="AlphaFoldDB" id="A0A972NRN6"/>
<comment type="caution">
    <text evidence="1">The sequence shown here is derived from an EMBL/GenBank/DDBJ whole genome shotgun (WGS) entry which is preliminary data.</text>
</comment>
<proteinExistence type="predicted"/>
<name>A0A972NRN6_9BURK</name>
<sequence length="149" mass="16458">MSCAARYSETTSLEFILNPFKFFFTNYVAKIAPYPPPNIHHLETQIRSPTILRSHTANAQRLPVHVASSPTPLLAVLLSTVRYAPLHESSRSSNDLTAAPDSLSARAHFVASNADVMRFTAPRYFFSSTRGIAVWSTTTGAVLHVHSRC</sequence>
<dbReference type="Proteomes" id="UP000655523">
    <property type="component" value="Unassembled WGS sequence"/>
</dbReference>
<reference evidence="1 2" key="1">
    <citation type="submission" date="2019-11" db="EMBL/GenBank/DDBJ databases">
        <title>Metabolism of dissolved organic matter in forest soils.</title>
        <authorList>
            <person name="Cyle K.T."/>
            <person name="Wilhelm R.C."/>
            <person name="Martinez C.E."/>
        </authorList>
    </citation>
    <scope>NUCLEOTIDE SEQUENCE [LARGE SCALE GENOMIC DNA]</scope>
    <source>
        <strain evidence="1 2">5N</strain>
    </source>
</reference>
<dbReference type="EMBL" id="WOEZ01000161">
    <property type="protein sequence ID" value="NPT58386.1"/>
    <property type="molecule type" value="Genomic_DNA"/>
</dbReference>
<gene>
    <name evidence="1" type="ORF">GNZ13_28465</name>
</gene>
<accession>A0A972NRN6</accession>
<organism evidence="1 2">
    <name type="scientific">Paraburkholderia elongata</name>
    <dbReference type="NCBI Taxonomy" id="2675747"/>
    <lineage>
        <taxon>Bacteria</taxon>
        <taxon>Pseudomonadati</taxon>
        <taxon>Pseudomonadota</taxon>
        <taxon>Betaproteobacteria</taxon>
        <taxon>Burkholderiales</taxon>
        <taxon>Burkholderiaceae</taxon>
        <taxon>Paraburkholderia</taxon>
    </lineage>
</organism>
<evidence type="ECO:0000313" key="1">
    <source>
        <dbReference type="EMBL" id="NPT58386.1"/>
    </source>
</evidence>
<protein>
    <submittedName>
        <fullName evidence="1">Uncharacterized protein</fullName>
    </submittedName>
</protein>